<keyword evidence="3 4" id="KW-0418">Kinase</keyword>
<dbReference type="Pfam" id="PF02782">
    <property type="entry name" value="FGGY_C"/>
    <property type="match status" value="1"/>
</dbReference>
<dbReference type="Pfam" id="PF00370">
    <property type="entry name" value="FGGY_N"/>
    <property type="match status" value="1"/>
</dbReference>
<dbReference type="CDD" id="cd07808">
    <property type="entry name" value="ASKHA_NBD_FGGY_EcXK-like"/>
    <property type="match status" value="1"/>
</dbReference>
<comment type="similarity">
    <text evidence="1 4">Belongs to the FGGY kinase family.</text>
</comment>
<evidence type="ECO:0000256" key="3">
    <source>
        <dbReference type="ARBA" id="ARBA00022777"/>
    </source>
</evidence>
<evidence type="ECO:0000256" key="2">
    <source>
        <dbReference type="ARBA" id="ARBA00022679"/>
    </source>
</evidence>
<dbReference type="SUPFAM" id="SSF53067">
    <property type="entry name" value="Actin-like ATPase domain"/>
    <property type="match status" value="2"/>
</dbReference>
<evidence type="ECO:0000313" key="8">
    <source>
        <dbReference type="Proteomes" id="UP001519343"/>
    </source>
</evidence>
<evidence type="ECO:0000313" key="7">
    <source>
        <dbReference type="EMBL" id="MBP1934571.1"/>
    </source>
</evidence>
<dbReference type="EC" id="2.7.1.17" evidence="7"/>
<dbReference type="InterPro" id="IPR000577">
    <property type="entry name" value="Carb_kinase_FGGY"/>
</dbReference>
<dbReference type="InterPro" id="IPR018484">
    <property type="entry name" value="FGGY_N"/>
</dbReference>
<dbReference type="Proteomes" id="UP001519343">
    <property type="component" value="Unassembled WGS sequence"/>
</dbReference>
<dbReference type="Gene3D" id="3.30.420.40">
    <property type="match status" value="2"/>
</dbReference>
<comment type="caution">
    <text evidence="7">The sequence shown here is derived from an EMBL/GenBank/DDBJ whole genome shotgun (WGS) entry which is preliminary data.</text>
</comment>
<name>A0ABS4GWE8_9BACL</name>
<accession>A0ABS4GWE8</accession>
<evidence type="ECO:0000259" key="6">
    <source>
        <dbReference type="Pfam" id="PF02782"/>
    </source>
</evidence>
<keyword evidence="2 4" id="KW-0808">Transferase</keyword>
<protein>
    <submittedName>
        <fullName evidence="7">Xylulokinase</fullName>
        <ecNumber evidence="7">2.7.1.17</ecNumber>
    </submittedName>
</protein>
<dbReference type="InterPro" id="IPR050406">
    <property type="entry name" value="FGGY_Carb_Kinase"/>
</dbReference>
<reference evidence="7 8" key="1">
    <citation type="submission" date="2021-03" db="EMBL/GenBank/DDBJ databases">
        <title>Genomic Encyclopedia of Type Strains, Phase IV (KMG-IV): sequencing the most valuable type-strain genomes for metagenomic binning, comparative biology and taxonomic classification.</title>
        <authorList>
            <person name="Goeker M."/>
        </authorList>
    </citation>
    <scope>NUCLEOTIDE SEQUENCE [LARGE SCALE GENOMIC DNA]</scope>
    <source>
        <strain evidence="7 8">DSM 24738</strain>
    </source>
</reference>
<feature type="domain" description="Carbohydrate kinase FGGY C-terminal" evidence="6">
    <location>
        <begin position="264"/>
        <end position="446"/>
    </location>
</feature>
<dbReference type="PROSITE" id="PS00445">
    <property type="entry name" value="FGGY_KINASES_2"/>
    <property type="match status" value="1"/>
</dbReference>
<dbReference type="InterPro" id="IPR018483">
    <property type="entry name" value="Carb_kinase_FGGY_CS"/>
</dbReference>
<dbReference type="GO" id="GO:0004856">
    <property type="term" value="F:D-xylulokinase activity"/>
    <property type="evidence" value="ECO:0007669"/>
    <property type="project" value="UniProtKB-EC"/>
</dbReference>
<sequence length="504" mass="55760">MPSRDTFLGIDVGTTGVKATLIDRNGKVMVQRRVEYPTFHLRPLWVEQNPWDWWRATCSAIREVTKFSEEGAGNIRGVGVSGQAPSLLGIDAEGQPLGNAFIWMDRRSEQECGELATLVGKETIQNISGNRIDPYYMLPKLLWQKKHQRDRYERAKGYVQANGWIIYRLTKKASIDISHAALTQLYHISEQRWDASLIRELGLSLDKLPDIYRCMEIVGHVTSEAASLLGLNEGIPVVAGAIDGATAPLGLKLIKPNQAFEMSGQSSGIGVILDQPVTHPNLALLKHAVDGQWILKGSMSATGGSLQWFRDQLDGRTGQVDAFSDYEKLVRTIPAGSKGLIFLPYLAGERAPLWDSHARGMFFGLQLSTDKAQLIRSIMEGTAYGLKTIQDELRNAGWFMKSLLGTGGGYFSKEWSQIKADILGTEIKVLSTDVETASLGAAYLALLCVTGGTVADLPESKIITTYVPNLDHQKIYQSGYFVFKSLYQRNKELFQAISSVDLEK</sequence>
<feature type="domain" description="Carbohydrate kinase FGGY N-terminal" evidence="5">
    <location>
        <begin position="7"/>
        <end position="250"/>
    </location>
</feature>
<evidence type="ECO:0000256" key="4">
    <source>
        <dbReference type="RuleBase" id="RU003733"/>
    </source>
</evidence>
<dbReference type="InterPro" id="IPR043129">
    <property type="entry name" value="ATPase_NBD"/>
</dbReference>
<dbReference type="RefSeq" id="WP_209812561.1">
    <property type="nucleotide sequence ID" value="NZ_JAGGKT010000023.1"/>
</dbReference>
<gene>
    <name evidence="7" type="ORF">J2Z37_004591</name>
</gene>
<dbReference type="EMBL" id="JAGGKT010000023">
    <property type="protein sequence ID" value="MBP1934571.1"/>
    <property type="molecule type" value="Genomic_DNA"/>
</dbReference>
<organism evidence="7 8">
    <name type="scientific">Ammoniphilus resinae</name>
    <dbReference type="NCBI Taxonomy" id="861532"/>
    <lineage>
        <taxon>Bacteria</taxon>
        <taxon>Bacillati</taxon>
        <taxon>Bacillota</taxon>
        <taxon>Bacilli</taxon>
        <taxon>Bacillales</taxon>
        <taxon>Paenibacillaceae</taxon>
        <taxon>Aneurinibacillus group</taxon>
        <taxon>Ammoniphilus</taxon>
    </lineage>
</organism>
<keyword evidence="8" id="KW-1185">Reference proteome</keyword>
<dbReference type="PANTHER" id="PTHR43095:SF2">
    <property type="entry name" value="GLUCONOKINASE"/>
    <property type="match status" value="1"/>
</dbReference>
<dbReference type="InterPro" id="IPR018485">
    <property type="entry name" value="FGGY_C"/>
</dbReference>
<evidence type="ECO:0000256" key="1">
    <source>
        <dbReference type="ARBA" id="ARBA00009156"/>
    </source>
</evidence>
<dbReference type="PANTHER" id="PTHR43095">
    <property type="entry name" value="SUGAR KINASE"/>
    <property type="match status" value="1"/>
</dbReference>
<dbReference type="PIRSF" id="PIRSF000538">
    <property type="entry name" value="GlpK"/>
    <property type="match status" value="1"/>
</dbReference>
<proteinExistence type="inferred from homology"/>
<evidence type="ECO:0000259" key="5">
    <source>
        <dbReference type="Pfam" id="PF00370"/>
    </source>
</evidence>